<protein>
    <submittedName>
        <fullName evidence="6">Uncharacterized protein</fullName>
    </submittedName>
</protein>
<keyword evidence="4" id="KW-0539">Nucleus</keyword>
<keyword evidence="3" id="KW-0804">Transcription</keyword>
<feature type="compositionally biased region" description="Basic residues" evidence="5">
    <location>
        <begin position="43"/>
        <end position="54"/>
    </location>
</feature>
<feature type="compositionally biased region" description="Basic and acidic residues" evidence="5">
    <location>
        <begin position="125"/>
        <end position="134"/>
    </location>
</feature>
<dbReference type="GO" id="GO:0005634">
    <property type="term" value="C:nucleus"/>
    <property type="evidence" value="ECO:0000318"/>
    <property type="project" value="GO_Central"/>
</dbReference>
<gene>
    <name evidence="6" type="ORF">DAPPUDRAFT_262910</name>
</gene>
<organism evidence="6 7">
    <name type="scientific">Daphnia pulex</name>
    <name type="common">Water flea</name>
    <dbReference type="NCBI Taxonomy" id="6669"/>
    <lineage>
        <taxon>Eukaryota</taxon>
        <taxon>Metazoa</taxon>
        <taxon>Ecdysozoa</taxon>
        <taxon>Arthropoda</taxon>
        <taxon>Crustacea</taxon>
        <taxon>Branchiopoda</taxon>
        <taxon>Diplostraca</taxon>
        <taxon>Cladocera</taxon>
        <taxon>Anomopoda</taxon>
        <taxon>Daphniidae</taxon>
        <taxon>Daphnia</taxon>
    </lineage>
</organism>
<evidence type="ECO:0000256" key="5">
    <source>
        <dbReference type="SAM" id="MobiDB-lite"/>
    </source>
</evidence>
<evidence type="ECO:0000313" key="7">
    <source>
        <dbReference type="Proteomes" id="UP000000305"/>
    </source>
</evidence>
<feature type="compositionally biased region" description="Low complexity" evidence="5">
    <location>
        <begin position="274"/>
        <end position="288"/>
    </location>
</feature>
<comment type="subcellular location">
    <subcellularLocation>
        <location evidence="1">Nucleus</location>
    </subcellularLocation>
</comment>
<dbReference type="EMBL" id="GL732699">
    <property type="protein sequence ID" value="EFX66573.1"/>
    <property type="molecule type" value="Genomic_DNA"/>
</dbReference>
<keyword evidence="2" id="KW-0805">Transcription regulation</keyword>
<evidence type="ECO:0000313" key="6">
    <source>
        <dbReference type="EMBL" id="EFX66573.1"/>
    </source>
</evidence>
<dbReference type="Proteomes" id="UP000000305">
    <property type="component" value="Unassembled WGS sequence"/>
</dbReference>
<dbReference type="PANTHER" id="PTHR13859:SF11">
    <property type="entry name" value="GRUNGE, ISOFORM J"/>
    <property type="match status" value="1"/>
</dbReference>
<sequence length="437" mass="45145">MNLRFRFFSSRFLYTDVLCNFFGGVDKGNNGNKAKLMVESPSKGHKRRQSRHGRGGAGGDTAGGGIGGEVPGPDGEQAGNGNEDERGQPRQKKKKNDANSKSPSESVSSESSSLEDNGMDGLDGEVDKDLEPSEARSAGSGSAGGGSRTSSPEMPAGKSTDANAPAIAEQVVAPNESSAMLANGVAFSDGAPDEKERSDSPSPLLTLAGPRPGSFEAMKPNQSEDLPPMVKLEPDFNPATAGSDSWGYLWGQQDTHAGLAGQRRESLSSGFGGPSSPELPSPTTSSSSFPPPLDMSIDSANGALRDANSSGPPGSDLHSSPVMVPPAHSGFIRPYAPLESTSAMVDAVPYSMASAAPTTTANHPTIAPALGPLNLNPLPMSAPPWATLSSPKSDRDIDIDMSDLLSQLASSNCCSLERSVQSVSKLASEQTTSTIEN</sequence>
<dbReference type="AlphaFoldDB" id="E9HNX0"/>
<evidence type="ECO:0000256" key="1">
    <source>
        <dbReference type="ARBA" id="ARBA00004123"/>
    </source>
</evidence>
<reference evidence="6 7" key="1">
    <citation type="journal article" date="2011" name="Science">
        <title>The ecoresponsive genome of Daphnia pulex.</title>
        <authorList>
            <person name="Colbourne J.K."/>
            <person name="Pfrender M.E."/>
            <person name="Gilbert D."/>
            <person name="Thomas W.K."/>
            <person name="Tucker A."/>
            <person name="Oakley T.H."/>
            <person name="Tokishita S."/>
            <person name="Aerts A."/>
            <person name="Arnold G.J."/>
            <person name="Basu M.K."/>
            <person name="Bauer D.J."/>
            <person name="Caceres C.E."/>
            <person name="Carmel L."/>
            <person name="Casola C."/>
            <person name="Choi J.H."/>
            <person name="Detter J.C."/>
            <person name="Dong Q."/>
            <person name="Dusheyko S."/>
            <person name="Eads B.D."/>
            <person name="Frohlich T."/>
            <person name="Geiler-Samerotte K.A."/>
            <person name="Gerlach D."/>
            <person name="Hatcher P."/>
            <person name="Jogdeo S."/>
            <person name="Krijgsveld J."/>
            <person name="Kriventseva E.V."/>
            <person name="Kultz D."/>
            <person name="Laforsch C."/>
            <person name="Lindquist E."/>
            <person name="Lopez J."/>
            <person name="Manak J.R."/>
            <person name="Muller J."/>
            <person name="Pangilinan J."/>
            <person name="Patwardhan R.P."/>
            <person name="Pitluck S."/>
            <person name="Pritham E.J."/>
            <person name="Rechtsteiner A."/>
            <person name="Rho M."/>
            <person name="Rogozin I.B."/>
            <person name="Sakarya O."/>
            <person name="Salamov A."/>
            <person name="Schaack S."/>
            <person name="Shapiro H."/>
            <person name="Shiga Y."/>
            <person name="Skalitzky C."/>
            <person name="Smith Z."/>
            <person name="Souvorov A."/>
            <person name="Sung W."/>
            <person name="Tang Z."/>
            <person name="Tsuchiya D."/>
            <person name="Tu H."/>
            <person name="Vos H."/>
            <person name="Wang M."/>
            <person name="Wolf Y.I."/>
            <person name="Yamagata H."/>
            <person name="Yamada T."/>
            <person name="Ye Y."/>
            <person name="Shaw J.R."/>
            <person name="Andrews J."/>
            <person name="Crease T.J."/>
            <person name="Tang H."/>
            <person name="Lucas S.M."/>
            <person name="Robertson H.M."/>
            <person name="Bork P."/>
            <person name="Koonin E.V."/>
            <person name="Zdobnov E.M."/>
            <person name="Grigoriev I.V."/>
            <person name="Lynch M."/>
            <person name="Boore J.L."/>
        </authorList>
    </citation>
    <scope>NUCLEOTIDE SEQUENCE [LARGE SCALE GENOMIC DNA]</scope>
</reference>
<dbReference type="PANTHER" id="PTHR13859">
    <property type="entry name" value="ATROPHIN-RELATED"/>
    <property type="match status" value="1"/>
</dbReference>
<feature type="compositionally biased region" description="Low complexity" evidence="5">
    <location>
        <begin position="100"/>
        <end position="115"/>
    </location>
</feature>
<proteinExistence type="predicted"/>
<name>E9HNX0_DAPPU</name>
<feature type="region of interest" description="Disordered" evidence="5">
    <location>
        <begin position="29"/>
        <end position="322"/>
    </location>
</feature>
<dbReference type="GO" id="GO:0003714">
    <property type="term" value="F:transcription corepressor activity"/>
    <property type="evidence" value="ECO:0000318"/>
    <property type="project" value="GO_Central"/>
</dbReference>
<evidence type="ECO:0000256" key="3">
    <source>
        <dbReference type="ARBA" id="ARBA00023163"/>
    </source>
</evidence>
<evidence type="ECO:0000256" key="4">
    <source>
        <dbReference type="ARBA" id="ARBA00023242"/>
    </source>
</evidence>
<accession>E9HNX0</accession>
<evidence type="ECO:0000256" key="2">
    <source>
        <dbReference type="ARBA" id="ARBA00023015"/>
    </source>
</evidence>
<dbReference type="HOGENOM" id="CLU_627398_0_0_1"/>
<dbReference type="InParanoid" id="E9HNX0"/>
<keyword evidence="7" id="KW-1185">Reference proteome</keyword>
<dbReference type="KEGG" id="dpx:DAPPUDRAFT_262910"/>
<feature type="compositionally biased region" description="Gly residues" evidence="5">
    <location>
        <begin position="55"/>
        <end position="70"/>
    </location>
</feature>